<dbReference type="Proteomes" id="UP000273022">
    <property type="component" value="Unassembled WGS sequence"/>
</dbReference>
<evidence type="ECO:0000313" key="5">
    <source>
        <dbReference type="Proteomes" id="UP000273022"/>
    </source>
</evidence>
<sequence>MIYSTIIFTYAYLKPLNIYHYAESIILKRERIVLIIFVFQEPSLAWKFVQAREKVEDRRIQPETFIEQFLGAQSVIRQVKTKYGDAVKVDLLLKNTDDSPKEYRDNIADMEQHTNKNTQSQRFGKAVRLMILETSVNCVLKRRKNS</sequence>
<protein>
    <recommendedName>
        <fullName evidence="3">Zeta toxin domain-containing protein</fullName>
    </recommendedName>
</protein>
<keyword evidence="1" id="KW-0547">Nucleotide-binding</keyword>
<reference evidence="4 5" key="1">
    <citation type="submission" date="2018-09" db="EMBL/GenBank/DDBJ databases">
        <title>Phylogeny of the Shewanellaceae, and recommendation for two new genera, Pseudoshewanella and Parashewanella.</title>
        <authorList>
            <person name="Wang G."/>
        </authorList>
    </citation>
    <scope>NUCLEOTIDE SEQUENCE [LARGE SCALE GENOMIC DNA]</scope>
    <source>
        <strain evidence="4 5">KCTC 22492</strain>
    </source>
</reference>
<dbReference type="EMBL" id="QYYH01000174">
    <property type="protein sequence ID" value="RJY06014.1"/>
    <property type="molecule type" value="Genomic_DNA"/>
</dbReference>
<gene>
    <name evidence="4" type="ORF">D5R81_18195</name>
</gene>
<keyword evidence="5" id="KW-1185">Reference proteome</keyword>
<evidence type="ECO:0000313" key="4">
    <source>
        <dbReference type="EMBL" id="RJY06014.1"/>
    </source>
</evidence>
<organism evidence="4 5">
    <name type="scientific">Parashewanella spongiae</name>
    <dbReference type="NCBI Taxonomy" id="342950"/>
    <lineage>
        <taxon>Bacteria</taxon>
        <taxon>Pseudomonadati</taxon>
        <taxon>Pseudomonadota</taxon>
        <taxon>Gammaproteobacteria</taxon>
        <taxon>Alteromonadales</taxon>
        <taxon>Shewanellaceae</taxon>
        <taxon>Parashewanella</taxon>
    </lineage>
</organism>
<dbReference type="GO" id="GO:0016301">
    <property type="term" value="F:kinase activity"/>
    <property type="evidence" value="ECO:0007669"/>
    <property type="project" value="InterPro"/>
</dbReference>
<evidence type="ECO:0000256" key="1">
    <source>
        <dbReference type="ARBA" id="ARBA00022741"/>
    </source>
</evidence>
<dbReference type="GO" id="GO:0005524">
    <property type="term" value="F:ATP binding"/>
    <property type="evidence" value="ECO:0007669"/>
    <property type="project" value="UniProtKB-KW"/>
</dbReference>
<name>A0A3A6TGL4_9GAMM</name>
<dbReference type="Pfam" id="PF06414">
    <property type="entry name" value="Zeta_toxin"/>
    <property type="match status" value="1"/>
</dbReference>
<dbReference type="OrthoDB" id="6421666at2"/>
<keyword evidence="2" id="KW-0067">ATP-binding</keyword>
<accession>A0A3A6TGL4</accession>
<comment type="caution">
    <text evidence="4">The sequence shown here is derived from an EMBL/GenBank/DDBJ whole genome shotgun (WGS) entry which is preliminary data.</text>
</comment>
<feature type="domain" description="Zeta toxin" evidence="3">
    <location>
        <begin position="28"/>
        <end position="103"/>
    </location>
</feature>
<dbReference type="InterPro" id="IPR010488">
    <property type="entry name" value="Zeta_toxin_domain"/>
</dbReference>
<proteinExistence type="predicted"/>
<evidence type="ECO:0000259" key="3">
    <source>
        <dbReference type="Pfam" id="PF06414"/>
    </source>
</evidence>
<evidence type="ECO:0000256" key="2">
    <source>
        <dbReference type="ARBA" id="ARBA00022840"/>
    </source>
</evidence>
<dbReference type="AlphaFoldDB" id="A0A3A6TGL4"/>